<protein>
    <recommendedName>
        <fullName evidence="4">SH3 domain-containing protein</fullName>
    </recommendedName>
</protein>
<gene>
    <name evidence="5" type="primary">SSCI67950.1</name>
</gene>
<feature type="region of interest" description="Disordered" evidence="3">
    <location>
        <begin position="138"/>
        <end position="159"/>
    </location>
</feature>
<evidence type="ECO:0000313" key="5">
    <source>
        <dbReference type="EMBL" id="CDS01503.1"/>
    </source>
</evidence>
<feature type="compositionally biased region" description="Low complexity" evidence="3">
    <location>
        <begin position="138"/>
        <end position="149"/>
    </location>
</feature>
<proteinExistence type="predicted"/>
<accession>A0A0F7S1G7</accession>
<dbReference type="CDD" id="cd11856">
    <property type="entry name" value="SH3_p47phox_like"/>
    <property type="match status" value="1"/>
</dbReference>
<evidence type="ECO:0000256" key="3">
    <source>
        <dbReference type="SAM" id="MobiDB-lite"/>
    </source>
</evidence>
<evidence type="ECO:0000256" key="2">
    <source>
        <dbReference type="PROSITE-ProRule" id="PRU00192"/>
    </source>
</evidence>
<dbReference type="Pfam" id="PF07653">
    <property type="entry name" value="SH3_2"/>
    <property type="match status" value="1"/>
</dbReference>
<dbReference type="InterPro" id="IPR001452">
    <property type="entry name" value="SH3_domain"/>
</dbReference>
<feature type="compositionally biased region" description="Low complexity" evidence="3">
    <location>
        <begin position="65"/>
        <end position="79"/>
    </location>
</feature>
<evidence type="ECO:0000256" key="1">
    <source>
        <dbReference type="ARBA" id="ARBA00022443"/>
    </source>
</evidence>
<dbReference type="InterPro" id="IPR036028">
    <property type="entry name" value="SH3-like_dom_sf"/>
</dbReference>
<dbReference type="Proteomes" id="UP000242770">
    <property type="component" value="Unassembled WGS sequence"/>
</dbReference>
<dbReference type="Gene3D" id="2.30.30.40">
    <property type="entry name" value="SH3 Domains"/>
    <property type="match status" value="1"/>
</dbReference>
<dbReference type="SUPFAM" id="SSF50044">
    <property type="entry name" value="SH3-domain"/>
    <property type="match status" value="1"/>
</dbReference>
<reference evidence="6" key="1">
    <citation type="submission" date="2014-06" db="EMBL/GenBank/DDBJ databases">
        <authorList>
            <person name="Berkman P.J."/>
        </authorList>
    </citation>
    <scope>NUCLEOTIDE SEQUENCE [LARGE SCALE GENOMIC DNA]</scope>
</reference>
<feature type="region of interest" description="Disordered" evidence="3">
    <location>
        <begin position="41"/>
        <end position="110"/>
    </location>
</feature>
<keyword evidence="6" id="KW-1185">Reference proteome</keyword>
<dbReference type="EMBL" id="CCFA01004023">
    <property type="protein sequence ID" value="CDS01503.1"/>
    <property type="molecule type" value="Genomic_DNA"/>
</dbReference>
<organism evidence="5 6">
    <name type="scientific">Sporisorium scitamineum</name>
    <dbReference type="NCBI Taxonomy" id="49012"/>
    <lineage>
        <taxon>Eukaryota</taxon>
        <taxon>Fungi</taxon>
        <taxon>Dikarya</taxon>
        <taxon>Basidiomycota</taxon>
        <taxon>Ustilaginomycotina</taxon>
        <taxon>Ustilaginomycetes</taxon>
        <taxon>Ustilaginales</taxon>
        <taxon>Ustilaginaceae</taxon>
        <taxon>Sporisorium</taxon>
    </lineage>
</organism>
<dbReference type="PROSITE" id="PS50002">
    <property type="entry name" value="SH3"/>
    <property type="match status" value="1"/>
</dbReference>
<sequence length="159" mass="15893">MALEKDDVVEVTQKDETGSGWWLVKKNGVEGWAPSNYLELIPQAPPKPKAAPALPVKRAPPPAPSAAGGASTTTSSRPAVAAKPVVQPKPAVKTTPTGVKPHERPAAVQADATAAPVAVMPGNGASVGAAPAIAAKPAVAPKPAGAANGRAMPPPPPRR</sequence>
<evidence type="ECO:0000259" key="4">
    <source>
        <dbReference type="PROSITE" id="PS50002"/>
    </source>
</evidence>
<keyword evidence="1 2" id="KW-0728">SH3 domain</keyword>
<dbReference type="STRING" id="49012.A0A0F7S1G7"/>
<name>A0A0F7S1G7_9BASI</name>
<feature type="domain" description="SH3" evidence="4">
    <location>
        <begin position="1"/>
        <end position="43"/>
    </location>
</feature>
<dbReference type="AlphaFoldDB" id="A0A0F7S1G7"/>
<evidence type="ECO:0000313" key="6">
    <source>
        <dbReference type="Proteomes" id="UP000242770"/>
    </source>
</evidence>